<evidence type="ECO:0000256" key="4">
    <source>
        <dbReference type="ARBA" id="ARBA00022692"/>
    </source>
</evidence>
<keyword evidence="7 8" id="KW-0472">Membrane</keyword>
<dbReference type="GO" id="GO:0016757">
    <property type="term" value="F:glycosyltransferase activity"/>
    <property type="evidence" value="ECO:0007669"/>
    <property type="project" value="UniProtKB-KW"/>
</dbReference>
<organism evidence="10 11">
    <name type="scientific">Marinicauda algicola</name>
    <dbReference type="NCBI Taxonomy" id="2029849"/>
    <lineage>
        <taxon>Bacteria</taxon>
        <taxon>Pseudomonadati</taxon>
        <taxon>Pseudomonadota</taxon>
        <taxon>Alphaproteobacteria</taxon>
        <taxon>Maricaulales</taxon>
        <taxon>Maricaulaceae</taxon>
        <taxon>Marinicauda</taxon>
    </lineage>
</organism>
<dbReference type="PANTHER" id="PTHR48090:SF3">
    <property type="entry name" value="UNDECAPRENYL-PHOSPHATE 4-DEOXY-4-FORMAMIDO-L-ARABINOSE TRANSFERASE"/>
    <property type="match status" value="1"/>
</dbReference>
<feature type="domain" description="Glycosyltransferase 2-like" evidence="9">
    <location>
        <begin position="24"/>
        <end position="152"/>
    </location>
</feature>
<evidence type="ECO:0000256" key="6">
    <source>
        <dbReference type="ARBA" id="ARBA00022989"/>
    </source>
</evidence>
<keyword evidence="11" id="KW-1185">Reference proteome</keyword>
<sequence>MTTHLKAPHVPACEPDVHAAEIAVIVPVYKGEAFVTELCSRLHRTLSDLTADYQIVLVDDRSPDGSWPLIEQEAAKDARVLGVRLSRNFGQHPAISAGIAHARAKWYVVMDCDLQDPPEAIADLYAHAVETETDCVIAERESSGLGAGRNIGSAIFNAILRWASGLNVSNKYGNFRIISARVAFAFRQYPEQLRLFPAIMSQVGFDTRYLILPRQQRAVGKSSYNLAKLGRLALETIVAYSEKPLWWMIGLGLVVCALSFLFGLSVVVNALLNGTAVPGYATLASLLAFLGGIQIFLVSLVGLYVGRALAEAKRRPIFIVDILATGREGGRTTRDRKRRFRMAETNDKSGFDG</sequence>
<evidence type="ECO:0000259" key="9">
    <source>
        <dbReference type="Pfam" id="PF00535"/>
    </source>
</evidence>
<proteinExistence type="predicted"/>
<evidence type="ECO:0000256" key="7">
    <source>
        <dbReference type="ARBA" id="ARBA00023136"/>
    </source>
</evidence>
<dbReference type="EMBL" id="SRXW01000001">
    <property type="protein sequence ID" value="TGY90294.1"/>
    <property type="molecule type" value="Genomic_DNA"/>
</dbReference>
<evidence type="ECO:0000256" key="8">
    <source>
        <dbReference type="SAM" id="Phobius"/>
    </source>
</evidence>
<protein>
    <submittedName>
        <fullName evidence="10">Glycosyltransferase</fullName>
    </submittedName>
</protein>
<comment type="caution">
    <text evidence="10">The sequence shown here is derived from an EMBL/GenBank/DDBJ whole genome shotgun (WGS) entry which is preliminary data.</text>
</comment>
<evidence type="ECO:0000256" key="5">
    <source>
        <dbReference type="ARBA" id="ARBA00022985"/>
    </source>
</evidence>
<keyword evidence="4 8" id="KW-0812">Transmembrane</keyword>
<dbReference type="GO" id="GO:0005886">
    <property type="term" value="C:plasma membrane"/>
    <property type="evidence" value="ECO:0007669"/>
    <property type="project" value="TreeGrafter"/>
</dbReference>
<dbReference type="InterPro" id="IPR029044">
    <property type="entry name" value="Nucleotide-diphossugar_trans"/>
</dbReference>
<accession>A0A4S2H3X7</accession>
<dbReference type="PANTHER" id="PTHR48090">
    <property type="entry name" value="UNDECAPRENYL-PHOSPHATE 4-DEOXY-4-FORMAMIDO-L-ARABINOSE TRANSFERASE-RELATED"/>
    <property type="match status" value="1"/>
</dbReference>
<keyword evidence="3 10" id="KW-0808">Transferase</keyword>
<feature type="transmembrane region" description="Helical" evidence="8">
    <location>
        <begin position="245"/>
        <end position="268"/>
    </location>
</feature>
<dbReference type="InterPro" id="IPR050256">
    <property type="entry name" value="Glycosyltransferase_2"/>
</dbReference>
<feature type="transmembrane region" description="Helical" evidence="8">
    <location>
        <begin position="280"/>
        <end position="305"/>
    </location>
</feature>
<dbReference type="Gene3D" id="3.90.550.10">
    <property type="entry name" value="Spore Coat Polysaccharide Biosynthesis Protein SpsA, Chain A"/>
    <property type="match status" value="1"/>
</dbReference>
<dbReference type="RefSeq" id="WP_135994792.1">
    <property type="nucleotide sequence ID" value="NZ_CP071057.1"/>
</dbReference>
<keyword evidence="6 8" id="KW-1133">Transmembrane helix</keyword>
<dbReference type="Proteomes" id="UP000308054">
    <property type="component" value="Unassembled WGS sequence"/>
</dbReference>
<evidence type="ECO:0000313" key="11">
    <source>
        <dbReference type="Proteomes" id="UP000308054"/>
    </source>
</evidence>
<keyword evidence="5" id="KW-0448">Lipopolysaccharide biosynthesis</keyword>
<evidence type="ECO:0000256" key="2">
    <source>
        <dbReference type="ARBA" id="ARBA00022676"/>
    </source>
</evidence>
<keyword evidence="2" id="KW-0328">Glycosyltransferase</keyword>
<evidence type="ECO:0000256" key="1">
    <source>
        <dbReference type="ARBA" id="ARBA00022475"/>
    </source>
</evidence>
<name>A0A4S2H3X7_9PROT</name>
<dbReference type="Pfam" id="PF00535">
    <property type="entry name" value="Glycos_transf_2"/>
    <property type="match status" value="1"/>
</dbReference>
<dbReference type="SUPFAM" id="SSF53448">
    <property type="entry name" value="Nucleotide-diphospho-sugar transferases"/>
    <property type="match status" value="1"/>
</dbReference>
<dbReference type="OrthoDB" id="9807795at2"/>
<dbReference type="GO" id="GO:0009103">
    <property type="term" value="P:lipopolysaccharide biosynthetic process"/>
    <property type="evidence" value="ECO:0007669"/>
    <property type="project" value="UniProtKB-KW"/>
</dbReference>
<reference evidence="10 11" key="1">
    <citation type="journal article" date="2017" name="Int. J. Syst. Evol. Microbiol.">
        <title>Marinicauda algicola sp. nov., isolated from a marine red alga Rhodosorus marinus.</title>
        <authorList>
            <person name="Jeong S.E."/>
            <person name="Jeon S.H."/>
            <person name="Chun B.H."/>
            <person name="Kim D.W."/>
            <person name="Jeon C.O."/>
        </authorList>
    </citation>
    <scope>NUCLEOTIDE SEQUENCE [LARGE SCALE GENOMIC DNA]</scope>
    <source>
        <strain evidence="10 11">JCM 31718</strain>
    </source>
</reference>
<keyword evidence="1" id="KW-1003">Cell membrane</keyword>
<evidence type="ECO:0000313" key="10">
    <source>
        <dbReference type="EMBL" id="TGY90294.1"/>
    </source>
</evidence>
<gene>
    <name evidence="10" type="ORF">E5163_03990</name>
</gene>
<dbReference type="AlphaFoldDB" id="A0A4S2H3X7"/>
<dbReference type="CDD" id="cd04187">
    <property type="entry name" value="DPM1_like_bac"/>
    <property type="match status" value="1"/>
</dbReference>
<evidence type="ECO:0000256" key="3">
    <source>
        <dbReference type="ARBA" id="ARBA00022679"/>
    </source>
</evidence>
<dbReference type="InterPro" id="IPR001173">
    <property type="entry name" value="Glyco_trans_2-like"/>
</dbReference>